<reference evidence="2" key="1">
    <citation type="submission" date="2013-05" db="EMBL/GenBank/DDBJ databases">
        <title>The Genome sequence of Mucor circinelloides f. circinelloides 1006PhL.</title>
        <authorList>
            <consortium name="The Broad Institute Genomics Platform"/>
            <person name="Cuomo C."/>
            <person name="Earl A."/>
            <person name="Findley K."/>
            <person name="Lee S.C."/>
            <person name="Walker B."/>
            <person name="Young S."/>
            <person name="Zeng Q."/>
            <person name="Gargeya S."/>
            <person name="Fitzgerald M."/>
            <person name="Haas B."/>
            <person name="Abouelleil A."/>
            <person name="Allen A.W."/>
            <person name="Alvarado L."/>
            <person name="Arachchi H.M."/>
            <person name="Berlin A.M."/>
            <person name="Chapman S.B."/>
            <person name="Gainer-Dewar J."/>
            <person name="Goldberg J."/>
            <person name="Griggs A."/>
            <person name="Gujja S."/>
            <person name="Hansen M."/>
            <person name="Howarth C."/>
            <person name="Imamovic A."/>
            <person name="Ireland A."/>
            <person name="Larimer J."/>
            <person name="McCowan C."/>
            <person name="Murphy C."/>
            <person name="Pearson M."/>
            <person name="Poon T.W."/>
            <person name="Priest M."/>
            <person name="Roberts A."/>
            <person name="Saif S."/>
            <person name="Shea T."/>
            <person name="Sisk P."/>
            <person name="Sykes S."/>
            <person name="Wortman J."/>
            <person name="Nusbaum C."/>
            <person name="Birren B."/>
        </authorList>
    </citation>
    <scope>NUCLEOTIDE SEQUENCE [LARGE SCALE GENOMIC DNA]</scope>
    <source>
        <strain evidence="2">1006PhL</strain>
    </source>
</reference>
<dbReference type="InParanoid" id="S2J4Q4"/>
<organism evidence="1 2">
    <name type="scientific">Mucor circinelloides f. circinelloides (strain 1006PhL)</name>
    <name type="common">Mucormycosis agent</name>
    <name type="synonym">Calyptromyces circinelloides</name>
    <dbReference type="NCBI Taxonomy" id="1220926"/>
    <lineage>
        <taxon>Eukaryota</taxon>
        <taxon>Fungi</taxon>
        <taxon>Fungi incertae sedis</taxon>
        <taxon>Mucoromycota</taxon>
        <taxon>Mucoromycotina</taxon>
        <taxon>Mucoromycetes</taxon>
        <taxon>Mucorales</taxon>
        <taxon>Mucorineae</taxon>
        <taxon>Mucoraceae</taxon>
        <taxon>Mucor</taxon>
    </lineage>
</organism>
<gene>
    <name evidence="1" type="ORF">HMPREF1544_08646</name>
</gene>
<accession>S2J4Q4</accession>
<dbReference type="OrthoDB" id="10414693at2759"/>
<protein>
    <submittedName>
        <fullName evidence="1">Uncharacterized protein</fullName>
    </submittedName>
</protein>
<dbReference type="AlphaFoldDB" id="S2J4Q4"/>
<dbReference type="EMBL" id="KE124034">
    <property type="protein sequence ID" value="EPB84629.1"/>
    <property type="molecule type" value="Genomic_DNA"/>
</dbReference>
<evidence type="ECO:0000313" key="2">
    <source>
        <dbReference type="Proteomes" id="UP000014254"/>
    </source>
</evidence>
<proteinExistence type="predicted"/>
<keyword evidence="2" id="KW-1185">Reference proteome</keyword>
<name>S2J4Q4_MUCC1</name>
<sequence length="206" mass="23369">MTAGLRWRGNGEISAALFKRVINHKAQQRIIPAIKHPVIGIPCEESSQYYNKGFNASIKIYTPPLPLTPAILNSSPNRRRLSRWWTKFFSLQQLRSLMGYHCHNHSKLTTTDIPSPVKIIAYADGTLVTLSQPEDFHQLQAIQARYINAFNAKLTYDKTQVLLLSGALPVTSLPPSNHSIQHWHDLTSQDPLMYLWYAIIVSHSAQ</sequence>
<evidence type="ECO:0000313" key="1">
    <source>
        <dbReference type="EMBL" id="EPB84629.1"/>
    </source>
</evidence>
<dbReference type="Proteomes" id="UP000014254">
    <property type="component" value="Unassembled WGS sequence"/>
</dbReference>
<dbReference type="VEuPathDB" id="FungiDB:HMPREF1544_08646"/>